<comment type="caution">
    <text evidence="3">The sequence shown here is derived from an EMBL/GenBank/DDBJ whole genome shotgun (WGS) entry which is preliminary data.</text>
</comment>
<gene>
    <name evidence="3" type="ORF">ACFL27_16475</name>
</gene>
<accession>A0ABV6Z0C5</accession>
<sequence length="225" mass="25730">MMNCKEIKSLLPDYLENMLNQDRKVSFEKHLTQCQNCAQIVRSYQLTLEMIERDTEPVRSEKYWRTVETAVQAKLADAPVPARRIFFHWSWAIDNLGGFSRTMQLGAGFAVMLILTVGMFSLFPHHPDPDLSPSGAIEICDDPQIWSATIWLGSDSVESLEPEISADNEDIDTLLLSEIFDLQENQDMPLTHEDESDTTIFSLIDQLDEQGQEMLISELKKFDKV</sequence>
<reference evidence="3 4" key="1">
    <citation type="submission" date="2024-09" db="EMBL/GenBank/DDBJ databases">
        <title>Laminarin stimulates single cell rates of sulfate reduction while oxygen inhibits transcriptomic activity in coastal marine sediment.</title>
        <authorList>
            <person name="Lindsay M."/>
            <person name="Orcutt B."/>
            <person name="Emerson D."/>
            <person name="Stepanauskas R."/>
            <person name="D'Angelo T."/>
        </authorList>
    </citation>
    <scope>NUCLEOTIDE SEQUENCE [LARGE SCALE GENOMIC DNA]</scope>
    <source>
        <strain evidence="3">SAG AM-311-K15</strain>
    </source>
</reference>
<keyword evidence="4" id="KW-1185">Reference proteome</keyword>
<keyword evidence="1" id="KW-0472">Membrane</keyword>
<protein>
    <submittedName>
        <fullName evidence="3">Anti-sigma factor family protein</fullName>
    </submittedName>
</protein>
<feature type="domain" description="Putative zinc-finger" evidence="2">
    <location>
        <begin position="4"/>
        <end position="38"/>
    </location>
</feature>
<dbReference type="Pfam" id="PF13490">
    <property type="entry name" value="zf-HC2"/>
    <property type="match status" value="1"/>
</dbReference>
<evidence type="ECO:0000313" key="4">
    <source>
        <dbReference type="Proteomes" id="UP001594351"/>
    </source>
</evidence>
<evidence type="ECO:0000313" key="3">
    <source>
        <dbReference type="EMBL" id="MFC1851788.1"/>
    </source>
</evidence>
<organism evidence="3 4">
    <name type="scientific">candidate division CSSED10-310 bacterium</name>
    <dbReference type="NCBI Taxonomy" id="2855610"/>
    <lineage>
        <taxon>Bacteria</taxon>
        <taxon>Bacteria division CSSED10-310</taxon>
    </lineage>
</organism>
<proteinExistence type="predicted"/>
<evidence type="ECO:0000256" key="1">
    <source>
        <dbReference type="SAM" id="Phobius"/>
    </source>
</evidence>
<dbReference type="InterPro" id="IPR027383">
    <property type="entry name" value="Znf_put"/>
</dbReference>
<keyword evidence="1" id="KW-0812">Transmembrane</keyword>
<feature type="transmembrane region" description="Helical" evidence="1">
    <location>
        <begin position="105"/>
        <end position="123"/>
    </location>
</feature>
<keyword evidence="1" id="KW-1133">Transmembrane helix</keyword>
<name>A0ABV6Z0C5_UNCC1</name>
<dbReference type="Proteomes" id="UP001594351">
    <property type="component" value="Unassembled WGS sequence"/>
</dbReference>
<dbReference type="EMBL" id="JBHPBY010000225">
    <property type="protein sequence ID" value="MFC1851788.1"/>
    <property type="molecule type" value="Genomic_DNA"/>
</dbReference>
<evidence type="ECO:0000259" key="2">
    <source>
        <dbReference type="Pfam" id="PF13490"/>
    </source>
</evidence>